<protein>
    <submittedName>
        <fullName evidence="3">Class I SAM-dependent methyltransferase</fullName>
    </submittedName>
</protein>
<dbReference type="Gene3D" id="3.40.50.150">
    <property type="entry name" value="Vaccinia Virus protein VP39"/>
    <property type="match status" value="1"/>
</dbReference>
<keyword evidence="3" id="KW-0489">Methyltransferase</keyword>
<dbReference type="PANTHER" id="PTHR42912">
    <property type="entry name" value="METHYLTRANSFERASE"/>
    <property type="match status" value="1"/>
</dbReference>
<evidence type="ECO:0000259" key="2">
    <source>
        <dbReference type="Pfam" id="PF08241"/>
    </source>
</evidence>
<dbReference type="InterPro" id="IPR029063">
    <property type="entry name" value="SAM-dependent_MTases_sf"/>
</dbReference>
<evidence type="ECO:0000256" key="1">
    <source>
        <dbReference type="SAM" id="MobiDB-lite"/>
    </source>
</evidence>
<dbReference type="GO" id="GO:0008168">
    <property type="term" value="F:methyltransferase activity"/>
    <property type="evidence" value="ECO:0007669"/>
    <property type="project" value="UniProtKB-KW"/>
</dbReference>
<name>A0ABP8K937_9MICO</name>
<dbReference type="GO" id="GO:0032259">
    <property type="term" value="P:methylation"/>
    <property type="evidence" value="ECO:0007669"/>
    <property type="project" value="UniProtKB-KW"/>
</dbReference>
<feature type="domain" description="Methyltransferase type 11" evidence="2">
    <location>
        <begin position="115"/>
        <end position="222"/>
    </location>
</feature>
<dbReference type="InterPro" id="IPR013216">
    <property type="entry name" value="Methyltransf_11"/>
</dbReference>
<dbReference type="Proteomes" id="UP001500945">
    <property type="component" value="Unassembled WGS sequence"/>
</dbReference>
<dbReference type="EMBL" id="BAABGM010000008">
    <property type="protein sequence ID" value="GAA4402337.1"/>
    <property type="molecule type" value="Genomic_DNA"/>
</dbReference>
<sequence length="323" mass="35191">MESMGRYERTRDRKQPHGCWVSLLVPARRGQNLSDAVRPPRPVHAAPAVSQDATRRPVGAAETRSANRSWWDGEAEDYHAEHGAFLGDSDFVWGPEGWTEAELDLLGVRDGMTVLEIGSGAAQCSRWLARTHRGLRVVATDLSMGMLRTARRIDTTTTDLHPRSEAGRGVPLLQCDGQALPLGDETVDRVFTAYGVIPFVADSGAVLAEAARVLRPGGRFVFSTSHPVRWAFPDDPGPNGLTATTSYFDRTPYVESEAGVVTYAEHHRTLGDLVRQVVAAGLVLTDLVEPEWPARTEATWGGWSPLRGRLLPGTAILVADRPG</sequence>
<dbReference type="SUPFAM" id="SSF53335">
    <property type="entry name" value="S-adenosyl-L-methionine-dependent methyltransferases"/>
    <property type="match status" value="1"/>
</dbReference>
<dbReference type="CDD" id="cd02440">
    <property type="entry name" value="AdoMet_MTases"/>
    <property type="match status" value="1"/>
</dbReference>
<keyword evidence="4" id="KW-1185">Reference proteome</keyword>
<dbReference type="Pfam" id="PF08241">
    <property type="entry name" value="Methyltransf_11"/>
    <property type="match status" value="1"/>
</dbReference>
<evidence type="ECO:0000313" key="4">
    <source>
        <dbReference type="Proteomes" id="UP001500945"/>
    </source>
</evidence>
<keyword evidence="3" id="KW-0808">Transferase</keyword>
<proteinExistence type="predicted"/>
<dbReference type="InterPro" id="IPR050508">
    <property type="entry name" value="Methyltransf_Superfamily"/>
</dbReference>
<gene>
    <name evidence="3" type="ORF">GCM10023168_12760</name>
</gene>
<feature type="region of interest" description="Disordered" evidence="1">
    <location>
        <begin position="33"/>
        <end position="66"/>
    </location>
</feature>
<evidence type="ECO:0000313" key="3">
    <source>
        <dbReference type="EMBL" id="GAA4402337.1"/>
    </source>
</evidence>
<accession>A0ABP8K937</accession>
<reference evidence="4" key="1">
    <citation type="journal article" date="2019" name="Int. J. Syst. Evol. Microbiol.">
        <title>The Global Catalogue of Microorganisms (GCM) 10K type strain sequencing project: providing services to taxonomists for standard genome sequencing and annotation.</title>
        <authorList>
            <consortium name="The Broad Institute Genomics Platform"/>
            <consortium name="The Broad Institute Genome Sequencing Center for Infectious Disease"/>
            <person name="Wu L."/>
            <person name="Ma J."/>
        </authorList>
    </citation>
    <scope>NUCLEOTIDE SEQUENCE [LARGE SCALE GENOMIC DNA]</scope>
    <source>
        <strain evidence="4">JCM 17809</strain>
    </source>
</reference>
<organism evidence="3 4">
    <name type="scientific">Fodinibacter luteus</name>
    <dbReference type="NCBI Taxonomy" id="552064"/>
    <lineage>
        <taxon>Bacteria</taxon>
        <taxon>Bacillati</taxon>
        <taxon>Actinomycetota</taxon>
        <taxon>Actinomycetes</taxon>
        <taxon>Micrococcales</taxon>
        <taxon>Intrasporangiaceae</taxon>
        <taxon>Fodinibacter (ex Wang et al. 2009)</taxon>
    </lineage>
</organism>
<dbReference type="PANTHER" id="PTHR42912:SF93">
    <property type="entry name" value="N6-ADENOSINE-METHYLTRANSFERASE TMT1A"/>
    <property type="match status" value="1"/>
</dbReference>
<comment type="caution">
    <text evidence="3">The sequence shown here is derived from an EMBL/GenBank/DDBJ whole genome shotgun (WGS) entry which is preliminary data.</text>
</comment>